<protein>
    <submittedName>
        <fullName evidence="2">Uncharacterized protein</fullName>
    </submittedName>
</protein>
<dbReference type="EMBL" id="GGEC01013431">
    <property type="protein sequence ID" value="MBW93914.1"/>
    <property type="molecule type" value="Transcribed_RNA"/>
</dbReference>
<proteinExistence type="predicted"/>
<name>A0A2P2JKD7_RHIMU</name>
<reference evidence="2" key="1">
    <citation type="submission" date="2018-02" db="EMBL/GenBank/DDBJ databases">
        <title>Rhizophora mucronata_Transcriptome.</title>
        <authorList>
            <person name="Meera S.P."/>
            <person name="Sreeshan A."/>
            <person name="Augustine A."/>
        </authorList>
    </citation>
    <scope>NUCLEOTIDE SEQUENCE</scope>
    <source>
        <tissue evidence="2">Leaf</tissue>
    </source>
</reference>
<evidence type="ECO:0000313" key="2">
    <source>
        <dbReference type="EMBL" id="MBW93914.1"/>
    </source>
</evidence>
<organism evidence="2">
    <name type="scientific">Rhizophora mucronata</name>
    <name type="common">Asiatic mangrove</name>
    <dbReference type="NCBI Taxonomy" id="61149"/>
    <lineage>
        <taxon>Eukaryota</taxon>
        <taxon>Viridiplantae</taxon>
        <taxon>Streptophyta</taxon>
        <taxon>Embryophyta</taxon>
        <taxon>Tracheophyta</taxon>
        <taxon>Spermatophyta</taxon>
        <taxon>Magnoliopsida</taxon>
        <taxon>eudicotyledons</taxon>
        <taxon>Gunneridae</taxon>
        <taxon>Pentapetalae</taxon>
        <taxon>rosids</taxon>
        <taxon>fabids</taxon>
        <taxon>Malpighiales</taxon>
        <taxon>Rhizophoraceae</taxon>
        <taxon>Rhizophora</taxon>
    </lineage>
</organism>
<sequence>MGASESTLASSQRPPDEITTISKQSESVDPILEKLKSLRITRPILTAQPKEETSLTDILVRKPSSSSAPGKSWDCSCFVYVLTLV</sequence>
<dbReference type="AlphaFoldDB" id="A0A2P2JKD7"/>
<dbReference type="PANTHER" id="PTHR36409:SF1">
    <property type="entry name" value="BLOC-1-RELATED COMPLEX SUBUNIT 5"/>
    <property type="match status" value="1"/>
</dbReference>
<evidence type="ECO:0000256" key="1">
    <source>
        <dbReference type="SAM" id="MobiDB-lite"/>
    </source>
</evidence>
<dbReference type="PANTHER" id="PTHR36409">
    <property type="entry name" value="EXPRESSED PROTEIN"/>
    <property type="match status" value="1"/>
</dbReference>
<feature type="region of interest" description="Disordered" evidence="1">
    <location>
        <begin position="1"/>
        <end position="24"/>
    </location>
</feature>
<accession>A0A2P2JKD7</accession>